<dbReference type="Pfam" id="PF00249">
    <property type="entry name" value="Myb_DNA-binding"/>
    <property type="match status" value="2"/>
</dbReference>
<dbReference type="PANTHER" id="PTHR47995:SF18">
    <property type="entry name" value="TRANSCRIPTION FACTOR MYB65"/>
    <property type="match status" value="1"/>
</dbReference>
<dbReference type="SMART" id="SM00717">
    <property type="entry name" value="SANT"/>
    <property type="match status" value="2"/>
</dbReference>
<feature type="domain" description="Myb-like" evidence="8">
    <location>
        <begin position="114"/>
        <end position="164"/>
    </location>
</feature>
<dbReference type="InterPro" id="IPR017930">
    <property type="entry name" value="Myb_dom"/>
</dbReference>
<dbReference type="GO" id="GO:0003700">
    <property type="term" value="F:DNA-binding transcription factor activity"/>
    <property type="evidence" value="ECO:0007669"/>
    <property type="project" value="UniProtKB-ARBA"/>
</dbReference>
<dbReference type="EMBL" id="NCVQ01000007">
    <property type="protein sequence ID" value="PWZ17838.1"/>
    <property type="molecule type" value="Genomic_DNA"/>
</dbReference>
<dbReference type="FunFam" id="1.10.10.60:FF:000642">
    <property type="entry name" value="MYB transcription factor"/>
    <property type="match status" value="1"/>
</dbReference>
<evidence type="ECO:0000256" key="7">
    <source>
        <dbReference type="SAM" id="MobiDB-lite"/>
    </source>
</evidence>
<dbReference type="Gene3D" id="1.10.10.60">
    <property type="entry name" value="Homeodomain-like"/>
    <property type="match status" value="2"/>
</dbReference>
<dbReference type="KEGG" id="zma:100383604"/>
<keyword evidence="3" id="KW-0805">Transcription regulation</keyword>
<evidence type="ECO:0000313" key="11">
    <source>
        <dbReference type="Proteomes" id="UP000251960"/>
    </source>
</evidence>
<dbReference type="OrthoDB" id="2143914at2759"/>
<dbReference type="PROSITE" id="PS51294">
    <property type="entry name" value="HTH_MYB"/>
    <property type="match status" value="2"/>
</dbReference>
<dbReference type="FunFam" id="1.10.10.60:FF:000001">
    <property type="entry name" value="MYB-related transcription factor"/>
    <property type="match status" value="1"/>
</dbReference>
<keyword evidence="2" id="KW-0677">Repeat</keyword>
<comment type="subcellular location">
    <subcellularLocation>
        <location evidence="1">Nucleus</location>
    </subcellularLocation>
</comment>
<evidence type="ECO:0000259" key="8">
    <source>
        <dbReference type="PROSITE" id="PS50090"/>
    </source>
</evidence>
<name>A0A3L6EB84_MAIZE</name>
<keyword evidence="6" id="KW-0539">Nucleus</keyword>
<dbReference type="SMR" id="A0A3L6EB84"/>
<dbReference type="GO" id="GO:0005634">
    <property type="term" value="C:nucleus"/>
    <property type="evidence" value="ECO:0007669"/>
    <property type="project" value="UniProtKB-SubCell"/>
</dbReference>
<evidence type="ECO:0000256" key="1">
    <source>
        <dbReference type="ARBA" id="ARBA00004123"/>
    </source>
</evidence>
<keyword evidence="4" id="KW-0238">DNA-binding</keyword>
<dbReference type="GO" id="GO:0000976">
    <property type="term" value="F:transcription cis-regulatory region binding"/>
    <property type="evidence" value="ECO:0007669"/>
    <property type="project" value="UniProtKB-ARBA"/>
</dbReference>
<dbReference type="PROSITE" id="PS50090">
    <property type="entry name" value="MYB_LIKE"/>
    <property type="match status" value="2"/>
</dbReference>
<evidence type="ECO:0000256" key="3">
    <source>
        <dbReference type="ARBA" id="ARBA00023015"/>
    </source>
</evidence>
<feature type="domain" description="Myb-like" evidence="8">
    <location>
        <begin position="61"/>
        <end position="113"/>
    </location>
</feature>
<dbReference type="PANTHER" id="PTHR47995">
    <property type="entry name" value="TRANSCRIPTION FACTOR MYB33-RELATED"/>
    <property type="match status" value="1"/>
</dbReference>
<evidence type="ECO:0000256" key="4">
    <source>
        <dbReference type="ARBA" id="ARBA00023125"/>
    </source>
</evidence>
<sequence length="517" mass="58092">MTQLPSKFKNKMMVVRVDENPAPDGENSPLDDEYVSADDEHVDNEDKETDSIGDYENPSGAPQLKKGPWSPEEDKRLKDYVEVHGAGNWNKVQKNAMLNRCGKSCRLRWTNHLRPDLKKDPFDAEEEEKIIKLYIRWGPKWSMMASYLPGRTDNEIKNFWNTRKRRKQRCGSPLHPEYMLSQLSHKDMDCETPGESHGKKRSNECSKEKVVDVQELVDELIVFEHLDYGKDTVFPTRPLKCHASTSSVQIPGAIEKTFCPTDLNYVMTKNQSVHVGSAIGSGYPVYGGRLSTSGTIFGSIQTEIPSIQSSSYSPSNDWLAQCPSACIEQRIPMECNTISQSKAYLMMHSSSAFCAPEHEACSETQAPDLCSGSDAVFDPSQCYPVASFSDLGISDTLLTKGLLNDIALASLLNVNLKDQSHINRQEPTNDTSLGGASFLNANLKDQSHLNWQEHMNETSPVAGLLNANLEEQSHLNWQEPKNESSPEAGFLNANLEEQSHLNWPLQECEPWIERQMF</sequence>
<evidence type="ECO:0000259" key="9">
    <source>
        <dbReference type="PROSITE" id="PS51294"/>
    </source>
</evidence>
<protein>
    <submittedName>
        <fullName evidence="10">Transcription factor GAMYB</fullName>
    </submittedName>
</protein>
<dbReference type="InterPro" id="IPR001005">
    <property type="entry name" value="SANT/Myb"/>
</dbReference>
<accession>A0A3L6EB84</accession>
<dbReference type="CDD" id="cd00167">
    <property type="entry name" value="SANT"/>
    <property type="match status" value="2"/>
</dbReference>
<evidence type="ECO:0000313" key="10">
    <source>
        <dbReference type="EMBL" id="PWZ17838.1"/>
    </source>
</evidence>
<evidence type="ECO:0000256" key="6">
    <source>
        <dbReference type="ARBA" id="ARBA00023242"/>
    </source>
</evidence>
<proteinExistence type="predicted"/>
<keyword evidence="5" id="KW-0804">Transcription</keyword>
<comment type="caution">
    <text evidence="10">The sequence shown here is derived from an EMBL/GenBank/DDBJ whole genome shotgun (WGS) entry which is preliminary data.</text>
</comment>
<feature type="domain" description="HTH myb-type" evidence="9">
    <location>
        <begin position="61"/>
        <end position="117"/>
    </location>
</feature>
<feature type="region of interest" description="Disordered" evidence="7">
    <location>
        <begin position="1"/>
        <end position="72"/>
    </location>
</feature>
<dbReference type="ExpressionAtlas" id="A0A3L6EB84">
    <property type="expression patterns" value="baseline and differential"/>
</dbReference>
<dbReference type="GO" id="GO:1901141">
    <property type="term" value="P:regulation of lignin biosynthetic process"/>
    <property type="evidence" value="ECO:0007669"/>
    <property type="project" value="UniProtKB-ARBA"/>
</dbReference>
<dbReference type="Proteomes" id="UP000251960">
    <property type="component" value="Chromosome 6"/>
</dbReference>
<feature type="domain" description="HTH myb-type" evidence="9">
    <location>
        <begin position="118"/>
        <end position="168"/>
    </location>
</feature>
<reference evidence="10 11" key="1">
    <citation type="journal article" date="2018" name="Nat. Genet.">
        <title>Extensive intraspecific gene order and gene structural variations between Mo17 and other maize genomes.</title>
        <authorList>
            <person name="Sun S."/>
            <person name="Zhou Y."/>
            <person name="Chen J."/>
            <person name="Shi J."/>
            <person name="Zhao H."/>
            <person name="Zhao H."/>
            <person name="Song W."/>
            <person name="Zhang M."/>
            <person name="Cui Y."/>
            <person name="Dong X."/>
            <person name="Liu H."/>
            <person name="Ma X."/>
            <person name="Jiao Y."/>
            <person name="Wang B."/>
            <person name="Wei X."/>
            <person name="Stein J.C."/>
            <person name="Glaubitz J.C."/>
            <person name="Lu F."/>
            <person name="Yu G."/>
            <person name="Liang C."/>
            <person name="Fengler K."/>
            <person name="Li B."/>
            <person name="Rafalski A."/>
            <person name="Schnable P.S."/>
            <person name="Ware D.H."/>
            <person name="Buckler E.S."/>
            <person name="Lai J."/>
        </authorList>
    </citation>
    <scope>NUCLEOTIDE SEQUENCE [LARGE SCALE GENOMIC DNA]</scope>
    <source>
        <strain evidence="11">cv. Missouri 17</strain>
        <tissue evidence="10">Seedling</tissue>
    </source>
</reference>
<dbReference type="InterPro" id="IPR009057">
    <property type="entry name" value="Homeodomain-like_sf"/>
</dbReference>
<dbReference type="SUPFAM" id="SSF46689">
    <property type="entry name" value="Homeodomain-like"/>
    <property type="match status" value="1"/>
</dbReference>
<dbReference type="AlphaFoldDB" id="A0A3L6EB84"/>
<feature type="compositionally biased region" description="Acidic residues" evidence="7">
    <location>
        <begin position="29"/>
        <end position="53"/>
    </location>
</feature>
<gene>
    <name evidence="10" type="primary">GAM1_0</name>
    <name evidence="10" type="ORF">Zm00014a_041772</name>
</gene>
<evidence type="ECO:0000256" key="5">
    <source>
        <dbReference type="ARBA" id="ARBA00023163"/>
    </source>
</evidence>
<evidence type="ECO:0000256" key="2">
    <source>
        <dbReference type="ARBA" id="ARBA00022737"/>
    </source>
</evidence>
<organism evidence="10 11">
    <name type="scientific">Zea mays</name>
    <name type="common">Maize</name>
    <dbReference type="NCBI Taxonomy" id="4577"/>
    <lineage>
        <taxon>Eukaryota</taxon>
        <taxon>Viridiplantae</taxon>
        <taxon>Streptophyta</taxon>
        <taxon>Embryophyta</taxon>
        <taxon>Tracheophyta</taxon>
        <taxon>Spermatophyta</taxon>
        <taxon>Magnoliopsida</taxon>
        <taxon>Liliopsida</taxon>
        <taxon>Poales</taxon>
        <taxon>Poaceae</taxon>
        <taxon>PACMAD clade</taxon>
        <taxon>Panicoideae</taxon>
        <taxon>Andropogonodae</taxon>
        <taxon>Andropogoneae</taxon>
        <taxon>Tripsacinae</taxon>
        <taxon>Zea</taxon>
    </lineage>
</organism>